<keyword evidence="2" id="KW-1185">Reference proteome</keyword>
<dbReference type="Proteomes" id="UP000815677">
    <property type="component" value="Unassembled WGS sequence"/>
</dbReference>
<dbReference type="EMBL" id="DF847621">
    <property type="protein sequence ID" value="GAT52182.1"/>
    <property type="molecule type" value="Genomic_DNA"/>
</dbReference>
<protein>
    <submittedName>
        <fullName evidence="1">Uncharacterized protein</fullName>
    </submittedName>
</protein>
<evidence type="ECO:0000313" key="1">
    <source>
        <dbReference type="EMBL" id="GAT52182.1"/>
    </source>
</evidence>
<proteinExistence type="predicted"/>
<name>A0ABQ0LMB0_MYCCL</name>
<accession>A0ABQ0LMB0</accession>
<organism evidence="1 2">
    <name type="scientific">Mycena chlorophos</name>
    <name type="common">Agaric fungus</name>
    <name type="synonym">Agaricus chlorophos</name>
    <dbReference type="NCBI Taxonomy" id="658473"/>
    <lineage>
        <taxon>Eukaryota</taxon>
        <taxon>Fungi</taxon>
        <taxon>Dikarya</taxon>
        <taxon>Basidiomycota</taxon>
        <taxon>Agaricomycotina</taxon>
        <taxon>Agaricomycetes</taxon>
        <taxon>Agaricomycetidae</taxon>
        <taxon>Agaricales</taxon>
        <taxon>Marasmiineae</taxon>
        <taxon>Mycenaceae</taxon>
        <taxon>Mycena</taxon>
    </lineage>
</organism>
<sequence>MPNTLVWMGLFVGEARMFANSLFASLNSRTTLRAVPRAYEANTSSDEVGRLRGRGRLRCPWGTAISNLQTVASGPVGTNSKTEFGEELELEFAKSQIAV</sequence>
<evidence type="ECO:0000313" key="2">
    <source>
        <dbReference type="Proteomes" id="UP000815677"/>
    </source>
</evidence>
<reference evidence="1" key="1">
    <citation type="submission" date="2014-09" db="EMBL/GenBank/DDBJ databases">
        <title>Genome sequence of the luminous mushroom Mycena chlorophos for searching fungal bioluminescence genes.</title>
        <authorList>
            <person name="Tanaka Y."/>
            <person name="Kasuga D."/>
            <person name="Oba Y."/>
            <person name="Hase S."/>
            <person name="Sato K."/>
            <person name="Oba Y."/>
            <person name="Sakakibara Y."/>
        </authorList>
    </citation>
    <scope>NUCLEOTIDE SEQUENCE</scope>
</reference>
<gene>
    <name evidence="1" type="ORF">MCHLO_09260</name>
</gene>